<evidence type="ECO:0000256" key="1">
    <source>
        <dbReference type="ARBA" id="ARBA00022630"/>
    </source>
</evidence>
<keyword evidence="2" id="KW-0560">Oxidoreductase</keyword>
<name>A0A7L6N6H1_9MOLU</name>
<evidence type="ECO:0000313" key="5">
    <source>
        <dbReference type="Proteomes" id="UP000512167"/>
    </source>
</evidence>
<gene>
    <name evidence="4" type="ORF">HF295_08270</name>
</gene>
<keyword evidence="1" id="KW-0285">Flavoprotein</keyword>
<dbReference type="KEGG" id="tbk:HF295_08270"/>
<dbReference type="Proteomes" id="UP000512167">
    <property type="component" value="Chromosome"/>
</dbReference>
<dbReference type="Gene3D" id="3.50.50.60">
    <property type="entry name" value="FAD/NAD(P)-binding domain"/>
    <property type="match status" value="2"/>
</dbReference>
<proteinExistence type="predicted"/>
<sequence>MFNFSLDKKTEASDFDQILKWDFLIVGGGPAGLNAALYAKRKGLVVGVIADEIGGQLHNTSTVDNYLGFNMIEGEALSNTFLDHVQSLNVPILKGVKVQHIKKVDHDFKINVSNGKSYISKTVLLSTGGMPRKLGIPGEEEFANKGVTYCATCDAPFFKDKHVIVAGGGNSAVEGVLDLVPWAKKITLVHRSEFRADQILLDKFKDIDKLTINLQTQILEVIGKNQMTHIKVFDKIKKEERLIEADGLLVEIGTIPNSYLIKDMVKTNDRDEIIVDHNQMTSLDGLYAAGDVTEQPFKQIVISVAEGAKAALAVNQYLNQNYKGE</sequence>
<evidence type="ECO:0000313" key="4">
    <source>
        <dbReference type="EMBL" id="QLY40848.1"/>
    </source>
</evidence>
<protein>
    <submittedName>
        <fullName evidence="4">FAD-dependent oxidoreductase</fullName>
    </submittedName>
</protein>
<dbReference type="AlphaFoldDB" id="A0A7L6N6H1"/>
<dbReference type="PRINTS" id="PR00469">
    <property type="entry name" value="PNDRDTASEII"/>
</dbReference>
<dbReference type="PRINTS" id="PR00368">
    <property type="entry name" value="FADPNR"/>
</dbReference>
<dbReference type="GO" id="GO:0016491">
    <property type="term" value="F:oxidoreductase activity"/>
    <property type="evidence" value="ECO:0007669"/>
    <property type="project" value="UniProtKB-KW"/>
</dbReference>
<dbReference type="InterPro" id="IPR023753">
    <property type="entry name" value="FAD/NAD-binding_dom"/>
</dbReference>
<dbReference type="Pfam" id="PF07992">
    <property type="entry name" value="Pyr_redox_2"/>
    <property type="match status" value="1"/>
</dbReference>
<dbReference type="PANTHER" id="PTHR48105">
    <property type="entry name" value="THIOREDOXIN REDUCTASE 1-RELATED-RELATED"/>
    <property type="match status" value="1"/>
</dbReference>
<dbReference type="RefSeq" id="WP_312031700.1">
    <property type="nucleotide sequence ID" value="NZ_CP051151.1"/>
</dbReference>
<dbReference type="SUPFAM" id="SSF51905">
    <property type="entry name" value="FAD/NAD(P)-binding domain"/>
    <property type="match status" value="1"/>
</dbReference>
<evidence type="ECO:0000259" key="3">
    <source>
        <dbReference type="Pfam" id="PF07992"/>
    </source>
</evidence>
<accession>A0A7L6N6H1</accession>
<keyword evidence="5" id="KW-1185">Reference proteome</keyword>
<dbReference type="InterPro" id="IPR036188">
    <property type="entry name" value="FAD/NAD-bd_sf"/>
</dbReference>
<organism evidence="4 5">
    <name type="scientific">Hujiaoplasma nucleasis</name>
    <dbReference type="NCBI Taxonomy" id="2725268"/>
    <lineage>
        <taxon>Bacteria</taxon>
        <taxon>Bacillati</taxon>
        <taxon>Mycoplasmatota</taxon>
        <taxon>Mollicutes</taxon>
        <taxon>Candidatus Izemoplasmatales</taxon>
        <taxon>Hujiaoplasmataceae</taxon>
        <taxon>Hujiaoplasma</taxon>
    </lineage>
</organism>
<feature type="domain" description="FAD/NAD(P)-binding" evidence="3">
    <location>
        <begin position="22"/>
        <end position="307"/>
    </location>
</feature>
<reference evidence="4 5" key="1">
    <citation type="submission" date="2020-04" db="EMBL/GenBank/DDBJ databases">
        <authorList>
            <person name="Zheng R.K."/>
            <person name="Sun C.M."/>
        </authorList>
    </citation>
    <scope>NUCLEOTIDE SEQUENCE [LARGE SCALE GENOMIC DNA]</scope>
    <source>
        <strain evidence="5">zrk29</strain>
    </source>
</reference>
<dbReference type="EMBL" id="CP051151">
    <property type="protein sequence ID" value="QLY40848.1"/>
    <property type="molecule type" value="Genomic_DNA"/>
</dbReference>
<dbReference type="InterPro" id="IPR050097">
    <property type="entry name" value="Ferredoxin-NADP_redctase_2"/>
</dbReference>
<evidence type="ECO:0000256" key="2">
    <source>
        <dbReference type="ARBA" id="ARBA00023002"/>
    </source>
</evidence>